<reference evidence="1" key="1">
    <citation type="submission" date="2015-04" db="UniProtKB">
        <authorList>
            <consortium name="EnsemblPlants"/>
        </authorList>
    </citation>
    <scope>IDENTIFICATION</scope>
    <source>
        <strain evidence="1">SL10</strain>
    </source>
</reference>
<dbReference type="STRING" id="4536.A0A0E0HZ30"/>
<accession>A0A0E0HZ30</accession>
<name>A0A0E0HZ30_ORYNI</name>
<organism evidence="1">
    <name type="scientific">Oryza nivara</name>
    <name type="common">Indian wild rice</name>
    <name type="synonym">Oryza sativa f. spontanea</name>
    <dbReference type="NCBI Taxonomy" id="4536"/>
    <lineage>
        <taxon>Eukaryota</taxon>
        <taxon>Viridiplantae</taxon>
        <taxon>Streptophyta</taxon>
        <taxon>Embryophyta</taxon>
        <taxon>Tracheophyta</taxon>
        <taxon>Spermatophyta</taxon>
        <taxon>Magnoliopsida</taxon>
        <taxon>Liliopsida</taxon>
        <taxon>Poales</taxon>
        <taxon>Poaceae</taxon>
        <taxon>BOP clade</taxon>
        <taxon>Oryzoideae</taxon>
        <taxon>Oryzeae</taxon>
        <taxon>Oryzinae</taxon>
        <taxon>Oryza</taxon>
    </lineage>
</organism>
<sequence>MAMVRLTKVRMLFVRCRGGVRHSPEESALDGDVWAAARKKGKRKEERERKNNVNTTLSLSISTENNKIMGGVSSS</sequence>
<dbReference type="EnsemblPlants" id="ONIVA07G08520.1">
    <property type="protein sequence ID" value="ONIVA07G08520.1"/>
    <property type="gene ID" value="ONIVA07G08520"/>
</dbReference>
<keyword evidence="2" id="KW-1185">Reference proteome</keyword>
<dbReference type="Gene3D" id="3.40.630.10">
    <property type="entry name" value="Zn peptidases"/>
    <property type="match status" value="1"/>
</dbReference>
<dbReference type="HOGENOM" id="CLU_2675315_0_0_1"/>
<dbReference type="Gramene" id="ONIVA07G08520.1">
    <property type="protein sequence ID" value="ONIVA07G08520.1"/>
    <property type="gene ID" value="ONIVA07G08520"/>
</dbReference>
<dbReference type="Proteomes" id="UP000006591">
    <property type="component" value="Chromosome 7"/>
</dbReference>
<dbReference type="AlphaFoldDB" id="A0A0E0HZ30"/>
<evidence type="ECO:0000313" key="1">
    <source>
        <dbReference type="EnsemblPlants" id="ONIVA07G08520.1"/>
    </source>
</evidence>
<proteinExistence type="predicted"/>
<protein>
    <submittedName>
        <fullName evidence="1">Uncharacterized protein</fullName>
    </submittedName>
</protein>
<reference evidence="1" key="2">
    <citation type="submission" date="2018-04" db="EMBL/GenBank/DDBJ databases">
        <title>OnivRS2 (Oryza nivara Reference Sequence Version 2).</title>
        <authorList>
            <person name="Zhang J."/>
            <person name="Kudrna D."/>
            <person name="Lee S."/>
            <person name="Talag J."/>
            <person name="Rajasekar S."/>
            <person name="Welchert J."/>
            <person name="Hsing Y.-I."/>
            <person name="Wing R.A."/>
        </authorList>
    </citation>
    <scope>NUCLEOTIDE SEQUENCE [LARGE SCALE GENOMIC DNA]</scope>
    <source>
        <strain evidence="1">SL10</strain>
    </source>
</reference>
<evidence type="ECO:0000313" key="2">
    <source>
        <dbReference type="Proteomes" id="UP000006591"/>
    </source>
</evidence>